<dbReference type="EMBL" id="BTGU01000096">
    <property type="protein sequence ID" value="GMN60171.1"/>
    <property type="molecule type" value="Genomic_DNA"/>
</dbReference>
<keyword evidence="1" id="KW-0547">Nucleotide-binding</keyword>
<evidence type="ECO:0000256" key="1">
    <source>
        <dbReference type="ARBA" id="ARBA00022741"/>
    </source>
</evidence>
<evidence type="ECO:0000313" key="4">
    <source>
        <dbReference type="Proteomes" id="UP001187192"/>
    </source>
</evidence>
<dbReference type="InterPro" id="IPR027417">
    <property type="entry name" value="P-loop_NTPase"/>
</dbReference>
<proteinExistence type="predicted"/>
<dbReference type="PANTHER" id="PTHR45644">
    <property type="entry name" value="AAA ATPASE, PUTATIVE (AFU_ORTHOLOGUE AFUA_2G12920)-RELATED-RELATED"/>
    <property type="match status" value="1"/>
</dbReference>
<dbReference type="Gene3D" id="3.40.50.300">
    <property type="entry name" value="P-loop containing nucleotide triphosphate hydrolases"/>
    <property type="match status" value="1"/>
</dbReference>
<evidence type="ECO:0000256" key="2">
    <source>
        <dbReference type="ARBA" id="ARBA00022840"/>
    </source>
</evidence>
<dbReference type="Proteomes" id="UP001187192">
    <property type="component" value="Unassembled WGS sequence"/>
</dbReference>
<evidence type="ECO:0008006" key="5">
    <source>
        <dbReference type="Google" id="ProtNLM"/>
    </source>
</evidence>
<keyword evidence="2" id="KW-0067">ATP-binding</keyword>
<dbReference type="GO" id="GO:0005741">
    <property type="term" value="C:mitochondrial outer membrane"/>
    <property type="evidence" value="ECO:0007669"/>
    <property type="project" value="TreeGrafter"/>
</dbReference>
<organism evidence="3 4">
    <name type="scientific">Ficus carica</name>
    <name type="common">Common fig</name>
    <dbReference type="NCBI Taxonomy" id="3494"/>
    <lineage>
        <taxon>Eukaryota</taxon>
        <taxon>Viridiplantae</taxon>
        <taxon>Streptophyta</taxon>
        <taxon>Embryophyta</taxon>
        <taxon>Tracheophyta</taxon>
        <taxon>Spermatophyta</taxon>
        <taxon>Magnoliopsida</taxon>
        <taxon>eudicotyledons</taxon>
        <taxon>Gunneridae</taxon>
        <taxon>Pentapetalae</taxon>
        <taxon>rosids</taxon>
        <taxon>fabids</taxon>
        <taxon>Rosales</taxon>
        <taxon>Moraceae</taxon>
        <taxon>Ficeae</taxon>
        <taxon>Ficus</taxon>
    </lineage>
</organism>
<dbReference type="PANTHER" id="PTHR45644:SF39">
    <property type="entry name" value="AAA-TYPE ATPASE FAMILY PROTEIN-RELATED"/>
    <property type="match status" value="1"/>
</dbReference>
<comment type="caution">
    <text evidence="3">The sequence shown here is derived from an EMBL/GenBank/DDBJ whole genome shotgun (WGS) entry which is preliminary data.</text>
</comment>
<name>A0AA88J357_FICCA</name>
<dbReference type="SUPFAM" id="SSF52540">
    <property type="entry name" value="P-loop containing nucleoside triphosphate hydrolases"/>
    <property type="match status" value="1"/>
</dbReference>
<accession>A0AA88J357</accession>
<dbReference type="GO" id="GO:0005524">
    <property type="term" value="F:ATP binding"/>
    <property type="evidence" value="ECO:0007669"/>
    <property type="project" value="UniProtKB-KW"/>
</dbReference>
<reference evidence="3" key="1">
    <citation type="submission" date="2023-07" db="EMBL/GenBank/DDBJ databases">
        <title>draft genome sequence of fig (Ficus carica).</title>
        <authorList>
            <person name="Takahashi T."/>
            <person name="Nishimura K."/>
        </authorList>
    </citation>
    <scope>NUCLEOTIDE SEQUENCE</scope>
</reference>
<protein>
    <recommendedName>
        <fullName evidence="5">ATPase AAA-type core domain-containing protein</fullName>
    </recommendedName>
</protein>
<gene>
    <name evidence="3" type="ORF">TIFTF001_029266</name>
</gene>
<evidence type="ECO:0000313" key="3">
    <source>
        <dbReference type="EMBL" id="GMN60171.1"/>
    </source>
</evidence>
<dbReference type="InterPro" id="IPR051701">
    <property type="entry name" value="Mito_OM_Translocase_MSP1"/>
</dbReference>
<sequence>MAPTLPLLRGRRPSAFSLCCPPPFLPFTLFLVPSPPSLTPHNTVATHTHSLSLSLLPSRRHCSLALPSSRRRPPLFFNFTVPPKLLGAFCRLGCSGRPGRVGYGITQQGQPLPGQVAAGGDVTSCRSGQAEPAADGTCVRKGVTAHTGKWGTRQDVEARASIKPSVNGVWSALLKSDIREHVLALAATNRPFDLDEAVIQRLPRRLMVNLLDAPNRANILKVILAKEDFFPDVDCDTSDTIAKFVCPIIEILEKEKKEHVAALAEGQPALALSGSAYFRYAHEWT</sequence>
<dbReference type="AlphaFoldDB" id="A0AA88J357"/>
<keyword evidence="4" id="KW-1185">Reference proteome</keyword>
<dbReference type="Gene3D" id="1.10.8.60">
    <property type="match status" value="1"/>
</dbReference>